<evidence type="ECO:0000256" key="2">
    <source>
        <dbReference type="ARBA" id="ARBA00022737"/>
    </source>
</evidence>
<dbReference type="Pfam" id="PF00226">
    <property type="entry name" value="DnaJ"/>
    <property type="match status" value="1"/>
</dbReference>
<dbReference type="OrthoDB" id="10256793at2759"/>
<dbReference type="GO" id="GO:0051082">
    <property type="term" value="F:unfolded protein binding"/>
    <property type="evidence" value="ECO:0007669"/>
    <property type="project" value="InterPro"/>
</dbReference>
<dbReference type="eggNOG" id="KOG0715">
    <property type="taxonomic scope" value="Eukaryota"/>
</dbReference>
<keyword evidence="9" id="KW-1185">Reference proteome</keyword>
<evidence type="ECO:0000256" key="1">
    <source>
        <dbReference type="ARBA" id="ARBA00022723"/>
    </source>
</evidence>
<evidence type="ECO:0000256" key="5">
    <source>
        <dbReference type="ARBA" id="ARBA00023186"/>
    </source>
</evidence>
<evidence type="ECO:0000256" key="6">
    <source>
        <dbReference type="SAM" id="MobiDB-lite"/>
    </source>
</evidence>
<dbReference type="GeneID" id="9619420"/>
<dbReference type="SUPFAM" id="SSF46565">
    <property type="entry name" value="Chaperone J-domain"/>
    <property type="match status" value="1"/>
</dbReference>
<dbReference type="InterPro" id="IPR002939">
    <property type="entry name" value="DnaJ_C"/>
</dbReference>
<evidence type="ECO:0000313" key="8">
    <source>
        <dbReference type="EMBL" id="EFJ42594.1"/>
    </source>
</evidence>
<dbReference type="Gene3D" id="2.60.260.20">
    <property type="entry name" value="Urease metallochaperone UreE, N-terminal domain"/>
    <property type="match status" value="2"/>
</dbReference>
<dbReference type="PANTHER" id="PTHR44145:SF3">
    <property type="entry name" value="DNAJ HOMOLOG SUBFAMILY A MEMBER 3, MITOCHONDRIAL"/>
    <property type="match status" value="1"/>
</dbReference>
<feature type="region of interest" description="Disordered" evidence="6">
    <location>
        <begin position="155"/>
        <end position="174"/>
    </location>
</feature>
<keyword evidence="1" id="KW-0479">Metal-binding</keyword>
<dbReference type="PROSITE" id="PS00636">
    <property type="entry name" value="DNAJ_1"/>
    <property type="match status" value="1"/>
</dbReference>
<dbReference type="Pfam" id="PF01556">
    <property type="entry name" value="DnaJ_C"/>
    <property type="match status" value="1"/>
</dbReference>
<feature type="domain" description="J" evidence="7">
    <location>
        <begin position="86"/>
        <end position="151"/>
    </location>
</feature>
<evidence type="ECO:0000256" key="4">
    <source>
        <dbReference type="ARBA" id="ARBA00022833"/>
    </source>
</evidence>
<sequence>MGSSRALRLALLAAKAGRSAGNNITSLTANVTKALDGGAQSCTRSLCTLLRSATGPSQPSCSGRLRIWDFCPLRLIHSSAATAAADYYEILGLSKGASDQDIKKAYYQLAKKYHPDTNKDDPAAAIRFQELQKAYEVLRDPEKRRLYDQLGREGMDRMESGGQSGGPEAGFEGFQGGMQFGQGMPFMMNEIFEQFFRADPRLQAMLNRVQLPPLRIPFMEAVKGTRKKVDIGLRPGATRSIDLDIPPGVDTGDVVETSVDMPGPGRRASARMVLNIPIEVQPHPTFRRDGCDIATTLQIPLTDALLGTTARVETLDGNVELIVPPLTQQGDRLRIRNKGIFNPRRGIRGDHYVDISIVMPRVLSPRQRELLVEFQHEEDRKKRANSTGR</sequence>
<keyword evidence="5" id="KW-0143">Chaperone</keyword>
<dbReference type="InterPro" id="IPR001623">
    <property type="entry name" value="DnaJ_domain"/>
</dbReference>
<keyword evidence="2" id="KW-0677">Repeat</keyword>
<dbReference type="RefSeq" id="XP_002956450.1">
    <property type="nucleotide sequence ID" value="XM_002956404.1"/>
</dbReference>
<dbReference type="Proteomes" id="UP000001058">
    <property type="component" value="Unassembled WGS sequence"/>
</dbReference>
<proteinExistence type="predicted"/>
<dbReference type="InterPro" id="IPR018253">
    <property type="entry name" value="DnaJ_domain_CS"/>
</dbReference>
<dbReference type="InterPro" id="IPR008971">
    <property type="entry name" value="HSP40/DnaJ_pept-bd"/>
</dbReference>
<accession>D8UCQ9</accession>
<dbReference type="InParanoid" id="D8UCQ9"/>
<dbReference type="SMART" id="SM00271">
    <property type="entry name" value="DnaJ"/>
    <property type="match status" value="1"/>
</dbReference>
<name>D8UCQ9_VOLCA</name>
<dbReference type="FunFam" id="2.60.260.20:FF:000005">
    <property type="entry name" value="Chaperone protein dnaJ 1, mitochondrial"/>
    <property type="match status" value="1"/>
</dbReference>
<keyword evidence="4" id="KW-0862">Zinc</keyword>
<dbReference type="AlphaFoldDB" id="D8UCQ9"/>
<feature type="compositionally biased region" description="Gly residues" evidence="6">
    <location>
        <begin position="162"/>
        <end position="174"/>
    </location>
</feature>
<dbReference type="CDD" id="cd10747">
    <property type="entry name" value="DnaJ_C"/>
    <property type="match status" value="1"/>
</dbReference>
<dbReference type="GO" id="GO:0006457">
    <property type="term" value="P:protein folding"/>
    <property type="evidence" value="ECO:0007669"/>
    <property type="project" value="InterPro"/>
</dbReference>
<dbReference type="GO" id="GO:0008270">
    <property type="term" value="F:zinc ion binding"/>
    <property type="evidence" value="ECO:0007669"/>
    <property type="project" value="UniProtKB-KW"/>
</dbReference>
<protein>
    <submittedName>
        <fullName evidence="8">Molecular chaperone</fullName>
    </submittedName>
</protein>
<organism evidence="9">
    <name type="scientific">Volvox carteri f. nagariensis</name>
    <dbReference type="NCBI Taxonomy" id="3068"/>
    <lineage>
        <taxon>Eukaryota</taxon>
        <taxon>Viridiplantae</taxon>
        <taxon>Chlorophyta</taxon>
        <taxon>core chlorophytes</taxon>
        <taxon>Chlorophyceae</taxon>
        <taxon>CS clade</taxon>
        <taxon>Chlamydomonadales</taxon>
        <taxon>Volvocaceae</taxon>
        <taxon>Volvox</taxon>
    </lineage>
</organism>
<dbReference type="PROSITE" id="PS50076">
    <property type="entry name" value="DNAJ_2"/>
    <property type="match status" value="1"/>
</dbReference>
<dbReference type="SUPFAM" id="SSF49493">
    <property type="entry name" value="HSP40/DnaJ peptide-binding domain"/>
    <property type="match status" value="1"/>
</dbReference>
<dbReference type="EMBL" id="GL378381">
    <property type="protein sequence ID" value="EFJ42594.1"/>
    <property type="molecule type" value="Genomic_DNA"/>
</dbReference>
<evidence type="ECO:0000313" key="9">
    <source>
        <dbReference type="Proteomes" id="UP000001058"/>
    </source>
</evidence>
<dbReference type="STRING" id="3068.D8UCQ9"/>
<dbReference type="PANTHER" id="PTHR44145">
    <property type="entry name" value="DNAJ HOMOLOG SUBFAMILY A MEMBER 3, MITOCHONDRIAL"/>
    <property type="match status" value="1"/>
</dbReference>
<evidence type="ECO:0000256" key="3">
    <source>
        <dbReference type="ARBA" id="ARBA00022771"/>
    </source>
</evidence>
<dbReference type="KEGG" id="vcn:VOLCADRAFT_121529"/>
<dbReference type="InterPro" id="IPR036869">
    <property type="entry name" value="J_dom_sf"/>
</dbReference>
<keyword evidence="3" id="KW-0863">Zinc-finger</keyword>
<evidence type="ECO:0000259" key="7">
    <source>
        <dbReference type="PROSITE" id="PS50076"/>
    </source>
</evidence>
<dbReference type="Gene3D" id="1.10.287.110">
    <property type="entry name" value="DnaJ domain"/>
    <property type="match status" value="1"/>
</dbReference>
<dbReference type="PRINTS" id="PR00625">
    <property type="entry name" value="JDOMAIN"/>
</dbReference>
<gene>
    <name evidence="8" type="primary">dnj14</name>
    <name evidence="8" type="ORF">VOLCADRAFT_121529</name>
</gene>
<reference evidence="8 9" key="1">
    <citation type="journal article" date="2010" name="Science">
        <title>Genomic analysis of organismal complexity in the multicellular green alga Volvox carteri.</title>
        <authorList>
            <person name="Prochnik S.E."/>
            <person name="Umen J."/>
            <person name="Nedelcu A.M."/>
            <person name="Hallmann A."/>
            <person name="Miller S.M."/>
            <person name="Nishii I."/>
            <person name="Ferris P."/>
            <person name="Kuo A."/>
            <person name="Mitros T."/>
            <person name="Fritz-Laylin L.K."/>
            <person name="Hellsten U."/>
            <person name="Chapman J."/>
            <person name="Simakov O."/>
            <person name="Rensing S.A."/>
            <person name="Terry A."/>
            <person name="Pangilinan J."/>
            <person name="Kapitonov V."/>
            <person name="Jurka J."/>
            <person name="Salamov A."/>
            <person name="Shapiro H."/>
            <person name="Schmutz J."/>
            <person name="Grimwood J."/>
            <person name="Lindquist E."/>
            <person name="Lucas S."/>
            <person name="Grigoriev I.V."/>
            <person name="Schmitt R."/>
            <person name="Kirk D."/>
            <person name="Rokhsar D.S."/>
        </authorList>
    </citation>
    <scope>NUCLEOTIDE SEQUENCE [LARGE SCALE GENOMIC DNA]</scope>
    <source>
        <strain evidence="9">f. Nagariensis / Eve</strain>
    </source>
</reference>
<dbReference type="CDD" id="cd06257">
    <property type="entry name" value="DnaJ"/>
    <property type="match status" value="1"/>
</dbReference>
<dbReference type="InterPro" id="IPR051938">
    <property type="entry name" value="Apopto_cytoskel_mod"/>
</dbReference>